<dbReference type="Gene3D" id="2.40.30.170">
    <property type="match status" value="1"/>
</dbReference>
<dbReference type="Proteomes" id="UP000198894">
    <property type="component" value="Unassembled WGS sequence"/>
</dbReference>
<keyword evidence="2" id="KW-1133">Transmembrane helix</keyword>
<dbReference type="Gene3D" id="1.10.287.470">
    <property type="entry name" value="Helix hairpin bin"/>
    <property type="match status" value="1"/>
</dbReference>
<organism evidence="3 4">
    <name type="scientific">Mesorhizobium muleiense</name>
    <dbReference type="NCBI Taxonomy" id="1004279"/>
    <lineage>
        <taxon>Bacteria</taxon>
        <taxon>Pseudomonadati</taxon>
        <taxon>Pseudomonadota</taxon>
        <taxon>Alphaproteobacteria</taxon>
        <taxon>Hyphomicrobiales</taxon>
        <taxon>Phyllobacteriaceae</taxon>
        <taxon>Mesorhizobium</taxon>
    </lineage>
</organism>
<keyword evidence="2" id="KW-0812">Transmembrane</keyword>
<gene>
    <name evidence="3" type="ORF">SAMN05428953_102109</name>
</gene>
<dbReference type="EMBL" id="FNEE01000002">
    <property type="protein sequence ID" value="SDI49459.1"/>
    <property type="molecule type" value="Genomic_DNA"/>
</dbReference>
<reference evidence="4" key="1">
    <citation type="submission" date="2016-10" db="EMBL/GenBank/DDBJ databases">
        <authorList>
            <person name="Varghese N."/>
            <person name="Submissions S."/>
        </authorList>
    </citation>
    <scope>NUCLEOTIDE SEQUENCE [LARGE SCALE GENOMIC DNA]</scope>
    <source>
        <strain evidence="4">CGMCC 1.11022</strain>
    </source>
</reference>
<evidence type="ECO:0000313" key="3">
    <source>
        <dbReference type="EMBL" id="SDI49459.1"/>
    </source>
</evidence>
<feature type="transmembrane region" description="Helical" evidence="2">
    <location>
        <begin position="40"/>
        <end position="61"/>
    </location>
</feature>
<dbReference type="Gene3D" id="2.40.50.100">
    <property type="match status" value="1"/>
</dbReference>
<dbReference type="InterPro" id="IPR050393">
    <property type="entry name" value="MFP_Efflux_Pump"/>
</dbReference>
<evidence type="ECO:0000256" key="1">
    <source>
        <dbReference type="SAM" id="Coils"/>
    </source>
</evidence>
<evidence type="ECO:0000256" key="2">
    <source>
        <dbReference type="SAM" id="Phobius"/>
    </source>
</evidence>
<sequence>MIELLLCSVVTILPDFLVRRFVQGKRIGREITLYSVWYELRYGITACLGLTIVLLTLILYYHPSTTSAVSFFRTVPILPEGSGRVEEVYVGLGEKVKSGQQLFKLDSSTQKAALETARLRVSEIDAALELAKTELVTADARIQEARSAYQQAVDELATRTELQRRNSGTVAQREIEKLQNIVDGRLAAVSAVLASKQSVEAQIASVLPAQKASAEAALAQAQVELDKTVVYAGVDGTLEQFTLRKGDIVNPIMRPAGVLVPAEAGRRALVAGFGQLEAQVMKVGMVAEATCISMPMTIIPMVVTEVQDLIATGQVRASDQLIDAQQVIRPGTITVFLEPLFQGGFEGVPPGSSCIANAYTNNHDRLSEEGLSTSKWLFFHVIDTVGVVHAVILRIQALLLPVQTLVLSGH</sequence>
<keyword evidence="4" id="KW-1185">Reference proteome</keyword>
<dbReference type="PANTHER" id="PTHR30367:SF12">
    <property type="entry name" value="P-HYDROXYBENZOIC ACID EFFLUX PUMP SUBUNIT AAEA"/>
    <property type="match status" value="1"/>
</dbReference>
<dbReference type="RefSeq" id="WP_091591027.1">
    <property type="nucleotide sequence ID" value="NZ_FNEE01000002.1"/>
</dbReference>
<proteinExistence type="predicted"/>
<accession>A0A1G8L186</accession>
<keyword evidence="2" id="KW-0472">Membrane</keyword>
<feature type="coiled-coil region" evidence="1">
    <location>
        <begin position="128"/>
        <end position="155"/>
    </location>
</feature>
<dbReference type="SUPFAM" id="SSF111369">
    <property type="entry name" value="HlyD-like secretion proteins"/>
    <property type="match status" value="2"/>
</dbReference>
<name>A0A1G8L186_9HYPH</name>
<protein>
    <submittedName>
        <fullName evidence="3">Multidrug resistance efflux pump</fullName>
    </submittedName>
</protein>
<keyword evidence="1" id="KW-0175">Coiled coil</keyword>
<dbReference type="AlphaFoldDB" id="A0A1G8L186"/>
<evidence type="ECO:0000313" key="4">
    <source>
        <dbReference type="Proteomes" id="UP000198894"/>
    </source>
</evidence>
<dbReference type="PANTHER" id="PTHR30367">
    <property type="entry name" value="P-HYDROXYBENZOIC ACID EFFLUX PUMP SUBUNIT AAEA-RELATED"/>
    <property type="match status" value="1"/>
</dbReference>